<reference evidence="9" key="1">
    <citation type="submission" date="2023-08" db="EMBL/GenBank/DDBJ databases">
        <title>Genomic characterization of piscicolin 126 produced by Carnobacterium maltaromaticum CM22 strain isolated from salmon (Salmo salar).</title>
        <authorList>
            <person name="Gonzalez-Gragera E."/>
            <person name="Garcia-Lopez J.D."/>
            <person name="Teso-Perez C."/>
            <person name="Gimenez-Hernandez I."/>
            <person name="Peralta-Sanchez J.M."/>
            <person name="Valdivia E."/>
            <person name="Montalban-Lopez M."/>
            <person name="Martin-Platero A.M."/>
            <person name="Banos A."/>
            <person name="Martinez-Bueno M."/>
        </authorList>
    </citation>
    <scope>NUCLEOTIDE SEQUENCE</scope>
    <source>
        <strain evidence="9">CM22</strain>
    </source>
</reference>
<dbReference type="Proteomes" id="UP001290462">
    <property type="component" value="Unassembled WGS sequence"/>
</dbReference>
<evidence type="ECO:0000256" key="1">
    <source>
        <dbReference type="ARBA" id="ARBA00007452"/>
    </source>
</evidence>
<organism evidence="9 10">
    <name type="scientific">Carnobacterium maltaromaticum</name>
    <name type="common">Carnobacterium piscicola</name>
    <dbReference type="NCBI Taxonomy" id="2751"/>
    <lineage>
        <taxon>Bacteria</taxon>
        <taxon>Bacillati</taxon>
        <taxon>Bacillota</taxon>
        <taxon>Bacilli</taxon>
        <taxon>Lactobacillales</taxon>
        <taxon>Carnobacteriaceae</taxon>
        <taxon>Carnobacterium</taxon>
    </lineage>
</organism>
<comment type="similarity">
    <text evidence="1 7">Belongs to the RecO family.</text>
</comment>
<dbReference type="SUPFAM" id="SSF57863">
    <property type="entry name" value="ArfGap/RecO-like zinc finger"/>
    <property type="match status" value="1"/>
</dbReference>
<dbReference type="EMBL" id="JAVBVO010000003">
    <property type="protein sequence ID" value="MDZ5757979.1"/>
    <property type="molecule type" value="Genomic_DNA"/>
</dbReference>
<dbReference type="GO" id="GO:0006310">
    <property type="term" value="P:DNA recombination"/>
    <property type="evidence" value="ECO:0007669"/>
    <property type="project" value="UniProtKB-UniRule"/>
</dbReference>
<dbReference type="SUPFAM" id="SSF50249">
    <property type="entry name" value="Nucleic acid-binding proteins"/>
    <property type="match status" value="1"/>
</dbReference>
<dbReference type="Pfam" id="PF11967">
    <property type="entry name" value="RecO_N"/>
    <property type="match status" value="1"/>
</dbReference>
<evidence type="ECO:0000256" key="2">
    <source>
        <dbReference type="ARBA" id="ARBA00021310"/>
    </source>
</evidence>
<evidence type="ECO:0000256" key="7">
    <source>
        <dbReference type="HAMAP-Rule" id="MF_00201"/>
    </source>
</evidence>
<keyword evidence="4 7" id="KW-0233">DNA recombination</keyword>
<dbReference type="NCBIfam" id="TIGR00613">
    <property type="entry name" value="reco"/>
    <property type="match status" value="1"/>
</dbReference>
<proteinExistence type="inferred from homology"/>
<dbReference type="Gene3D" id="2.40.50.140">
    <property type="entry name" value="Nucleic acid-binding proteins"/>
    <property type="match status" value="1"/>
</dbReference>
<dbReference type="Pfam" id="PF02565">
    <property type="entry name" value="RecO_C"/>
    <property type="match status" value="1"/>
</dbReference>
<dbReference type="HAMAP" id="MF_00201">
    <property type="entry name" value="RecO"/>
    <property type="match status" value="1"/>
</dbReference>
<keyword evidence="3 7" id="KW-0227">DNA damage</keyword>
<keyword evidence="5 7" id="KW-0234">DNA repair</keyword>
<comment type="function">
    <text evidence="7">Involved in DNA repair and RecF pathway recombination.</text>
</comment>
<dbReference type="GO" id="GO:0043590">
    <property type="term" value="C:bacterial nucleoid"/>
    <property type="evidence" value="ECO:0007669"/>
    <property type="project" value="TreeGrafter"/>
</dbReference>
<dbReference type="InterPro" id="IPR022572">
    <property type="entry name" value="DNA_rep/recomb_RecO_N"/>
</dbReference>
<dbReference type="InterPro" id="IPR037278">
    <property type="entry name" value="ARFGAP/RecO"/>
</dbReference>
<evidence type="ECO:0000259" key="8">
    <source>
        <dbReference type="Pfam" id="PF11967"/>
    </source>
</evidence>
<accession>A0AAW9K0T8</accession>
<dbReference type="GO" id="GO:0006302">
    <property type="term" value="P:double-strand break repair"/>
    <property type="evidence" value="ECO:0007669"/>
    <property type="project" value="TreeGrafter"/>
</dbReference>
<gene>
    <name evidence="7 9" type="primary">recO</name>
    <name evidence="9" type="ORF">RAK27_04835</name>
</gene>
<evidence type="ECO:0000256" key="6">
    <source>
        <dbReference type="ARBA" id="ARBA00033409"/>
    </source>
</evidence>
<protein>
    <recommendedName>
        <fullName evidence="2 7">DNA repair protein RecO</fullName>
    </recommendedName>
    <alternativeName>
        <fullName evidence="6 7">Recombination protein O</fullName>
    </alternativeName>
</protein>
<evidence type="ECO:0000256" key="4">
    <source>
        <dbReference type="ARBA" id="ARBA00023172"/>
    </source>
</evidence>
<dbReference type="InterPro" id="IPR003717">
    <property type="entry name" value="RecO"/>
</dbReference>
<name>A0AAW9K0T8_CARML</name>
<dbReference type="InterPro" id="IPR012340">
    <property type="entry name" value="NA-bd_OB-fold"/>
</dbReference>
<sequence length="261" mass="30098">MSQLEEVDGIILSVRNHRENDRLVKIFTNRFGKRMFFVKGTRKPNSKLKSAILPFTKAQYIADIRESGLCFLRDAKEVHHYSSMQKDIFLNAYATYVLGLADAALEDGIVDPTLFHKIEMTLTDIDEGYDPEIMLNIFEVQLLPYFGVAPELRGCVACGTTEGIFDYSSSYGGLLCQKDWHLDVHRYHATPRAIHFLRIFSRIDLEQLGEIKVKEETKTELRRLLDMIYDESVGIKLKSKSFIDQMHTWGDMLLPKKKPIE</sequence>
<dbReference type="InterPro" id="IPR042242">
    <property type="entry name" value="RecO_C"/>
</dbReference>
<comment type="caution">
    <text evidence="9">The sequence shown here is derived from an EMBL/GenBank/DDBJ whole genome shotgun (WGS) entry which is preliminary data.</text>
</comment>
<evidence type="ECO:0000313" key="9">
    <source>
        <dbReference type="EMBL" id="MDZ5757979.1"/>
    </source>
</evidence>
<dbReference type="AlphaFoldDB" id="A0AAW9K0T8"/>
<evidence type="ECO:0000313" key="10">
    <source>
        <dbReference type="Proteomes" id="UP001290462"/>
    </source>
</evidence>
<feature type="domain" description="DNA replication/recombination mediator RecO N-terminal" evidence="8">
    <location>
        <begin position="4"/>
        <end position="78"/>
    </location>
</feature>
<dbReference type="PANTHER" id="PTHR33991:SF1">
    <property type="entry name" value="DNA REPAIR PROTEIN RECO"/>
    <property type="match status" value="1"/>
</dbReference>
<dbReference type="RefSeq" id="WP_015076445.1">
    <property type="nucleotide sequence ID" value="NZ_BJOJ01000009.1"/>
</dbReference>
<evidence type="ECO:0000256" key="5">
    <source>
        <dbReference type="ARBA" id="ARBA00023204"/>
    </source>
</evidence>
<dbReference type="Gene3D" id="1.20.1440.120">
    <property type="entry name" value="Recombination protein O, C-terminal domain"/>
    <property type="match status" value="1"/>
</dbReference>
<dbReference type="PANTHER" id="PTHR33991">
    <property type="entry name" value="DNA REPAIR PROTEIN RECO"/>
    <property type="match status" value="1"/>
</dbReference>
<evidence type="ECO:0000256" key="3">
    <source>
        <dbReference type="ARBA" id="ARBA00022763"/>
    </source>
</evidence>